<keyword evidence="3" id="KW-1185">Reference proteome</keyword>
<comment type="caution">
    <text evidence="2">The sequence shown here is derived from an EMBL/GenBank/DDBJ whole genome shotgun (WGS) entry which is preliminary data.</text>
</comment>
<accession>A0AAD7I4E8</accession>
<name>A0AAD7I4E8_9AGAR</name>
<dbReference type="EMBL" id="JARKIB010000135">
    <property type="protein sequence ID" value="KAJ7733933.1"/>
    <property type="molecule type" value="Genomic_DNA"/>
</dbReference>
<sequence length="244" mass="26489">MAGRRSMASSSYDQRKVPDFCSPRPPSVDDHDRMVRAAHRAKDPRRGNFKIQEDSSSSFKLQVGSLTLSATAYILPRPPKPTPTTPSSASCAPTPCPAHVPLRAKFPWTGVQLVLVQRPRMGGCSTSALCDVARCLCAISSPEQEGVLEGNDSAVRDARRTKRPADAPGILQVAPTQSQDLTYKRELNSFREDLKTGASGKRLYRIQTRPGPESNGASLHASAAKVEPPTIVWAKRNAPFEEVA</sequence>
<proteinExistence type="predicted"/>
<reference evidence="2" key="1">
    <citation type="submission" date="2023-03" db="EMBL/GenBank/DDBJ databases">
        <title>Massive genome expansion in bonnet fungi (Mycena s.s.) driven by repeated elements and novel gene families across ecological guilds.</title>
        <authorList>
            <consortium name="Lawrence Berkeley National Laboratory"/>
            <person name="Harder C.B."/>
            <person name="Miyauchi S."/>
            <person name="Viragh M."/>
            <person name="Kuo A."/>
            <person name="Thoen E."/>
            <person name="Andreopoulos B."/>
            <person name="Lu D."/>
            <person name="Skrede I."/>
            <person name="Drula E."/>
            <person name="Henrissat B."/>
            <person name="Morin E."/>
            <person name="Kohler A."/>
            <person name="Barry K."/>
            <person name="LaButti K."/>
            <person name="Morin E."/>
            <person name="Salamov A."/>
            <person name="Lipzen A."/>
            <person name="Mereny Z."/>
            <person name="Hegedus B."/>
            <person name="Baldrian P."/>
            <person name="Stursova M."/>
            <person name="Weitz H."/>
            <person name="Taylor A."/>
            <person name="Grigoriev I.V."/>
            <person name="Nagy L.G."/>
            <person name="Martin F."/>
            <person name="Kauserud H."/>
        </authorList>
    </citation>
    <scope>NUCLEOTIDE SEQUENCE</scope>
    <source>
        <strain evidence="2">CBHHK182m</strain>
    </source>
</reference>
<dbReference type="Proteomes" id="UP001215598">
    <property type="component" value="Unassembled WGS sequence"/>
</dbReference>
<protein>
    <submittedName>
        <fullName evidence="2">Uncharacterized protein</fullName>
    </submittedName>
</protein>
<evidence type="ECO:0000256" key="1">
    <source>
        <dbReference type="SAM" id="MobiDB-lite"/>
    </source>
</evidence>
<organism evidence="2 3">
    <name type="scientific">Mycena metata</name>
    <dbReference type="NCBI Taxonomy" id="1033252"/>
    <lineage>
        <taxon>Eukaryota</taxon>
        <taxon>Fungi</taxon>
        <taxon>Dikarya</taxon>
        <taxon>Basidiomycota</taxon>
        <taxon>Agaricomycotina</taxon>
        <taxon>Agaricomycetes</taxon>
        <taxon>Agaricomycetidae</taxon>
        <taxon>Agaricales</taxon>
        <taxon>Marasmiineae</taxon>
        <taxon>Mycenaceae</taxon>
        <taxon>Mycena</taxon>
    </lineage>
</organism>
<evidence type="ECO:0000313" key="3">
    <source>
        <dbReference type="Proteomes" id="UP001215598"/>
    </source>
</evidence>
<gene>
    <name evidence="2" type="ORF">B0H16DRAFT_1467820</name>
</gene>
<feature type="region of interest" description="Disordered" evidence="1">
    <location>
        <begin position="1"/>
        <end position="32"/>
    </location>
</feature>
<dbReference type="AlphaFoldDB" id="A0AAD7I4E8"/>
<evidence type="ECO:0000313" key="2">
    <source>
        <dbReference type="EMBL" id="KAJ7733933.1"/>
    </source>
</evidence>